<dbReference type="Gene3D" id="3.40.960.10">
    <property type="entry name" value="VSR Endonuclease"/>
    <property type="match status" value="1"/>
</dbReference>
<dbReference type="CDD" id="cd00221">
    <property type="entry name" value="Vsr"/>
    <property type="match status" value="1"/>
</dbReference>
<dbReference type="Proteomes" id="UP001277761">
    <property type="component" value="Unassembled WGS sequence"/>
</dbReference>
<keyword evidence="3" id="KW-0227">DNA damage</keyword>
<evidence type="ECO:0000313" key="8">
    <source>
        <dbReference type="Proteomes" id="UP001277761"/>
    </source>
</evidence>
<evidence type="ECO:0000256" key="2">
    <source>
        <dbReference type="ARBA" id="ARBA00022759"/>
    </source>
</evidence>
<protein>
    <submittedName>
        <fullName evidence="7">Very short patch repair endonuclease</fullName>
    </submittedName>
</protein>
<comment type="caution">
    <text evidence="7">The sequence shown here is derived from an EMBL/GenBank/DDBJ whole genome shotgun (WGS) entry which is preliminary data.</text>
</comment>
<dbReference type="Pfam" id="PF03852">
    <property type="entry name" value="Vsr"/>
    <property type="match status" value="1"/>
</dbReference>
<evidence type="ECO:0000256" key="3">
    <source>
        <dbReference type="ARBA" id="ARBA00022763"/>
    </source>
</evidence>
<dbReference type="InterPro" id="IPR011335">
    <property type="entry name" value="Restrct_endonuc-II-like"/>
</dbReference>
<dbReference type="RefSeq" id="WP_319954229.1">
    <property type="nucleotide sequence ID" value="NZ_JAXAVX010000004.1"/>
</dbReference>
<dbReference type="SUPFAM" id="SSF52980">
    <property type="entry name" value="Restriction endonuclease-like"/>
    <property type="match status" value="1"/>
</dbReference>
<evidence type="ECO:0000256" key="5">
    <source>
        <dbReference type="ARBA" id="ARBA00023204"/>
    </source>
</evidence>
<dbReference type="EMBL" id="JAXAVX010000004">
    <property type="protein sequence ID" value="MDX8152074.1"/>
    <property type="molecule type" value="Genomic_DNA"/>
</dbReference>
<keyword evidence="1" id="KW-0540">Nuclease</keyword>
<sequence length="138" mass="15601">MKANRGRDTGPELAIRRRLHAAGLRYRVSPALRVGPGRPLRPDVVFGPARVAVFVDGCFWHGCPIHASWPARNGEFWRRKIEDNRRRDAEQTARLTDAGWSVIRVWEHEDPDVAAARISSAVEARRANVRSASVRTEK</sequence>
<evidence type="ECO:0000256" key="1">
    <source>
        <dbReference type="ARBA" id="ARBA00022722"/>
    </source>
</evidence>
<accession>A0ABU4VLV1</accession>
<keyword evidence="2 7" id="KW-0255">Endonuclease</keyword>
<dbReference type="NCBIfam" id="TIGR00632">
    <property type="entry name" value="vsr"/>
    <property type="match status" value="1"/>
</dbReference>
<evidence type="ECO:0000256" key="4">
    <source>
        <dbReference type="ARBA" id="ARBA00022801"/>
    </source>
</evidence>
<name>A0ABU4VLV1_9ACTN</name>
<organism evidence="7 8">
    <name type="scientific">Patulibacter brassicae</name>
    <dbReference type="NCBI Taxonomy" id="1705717"/>
    <lineage>
        <taxon>Bacteria</taxon>
        <taxon>Bacillati</taxon>
        <taxon>Actinomycetota</taxon>
        <taxon>Thermoleophilia</taxon>
        <taxon>Solirubrobacterales</taxon>
        <taxon>Patulibacteraceae</taxon>
        <taxon>Patulibacter</taxon>
    </lineage>
</organism>
<keyword evidence="5" id="KW-0234">DNA repair</keyword>
<dbReference type="GO" id="GO:0004519">
    <property type="term" value="F:endonuclease activity"/>
    <property type="evidence" value="ECO:0007669"/>
    <property type="project" value="UniProtKB-KW"/>
</dbReference>
<comment type="similarity">
    <text evidence="6">Belongs to the Vsr family.</text>
</comment>
<evidence type="ECO:0000256" key="6">
    <source>
        <dbReference type="ARBA" id="ARBA00029466"/>
    </source>
</evidence>
<keyword evidence="4" id="KW-0378">Hydrolase</keyword>
<dbReference type="InterPro" id="IPR004603">
    <property type="entry name" value="DNA_mismatch_endonuc_vsr"/>
</dbReference>
<proteinExistence type="inferred from homology"/>
<keyword evidence="8" id="KW-1185">Reference proteome</keyword>
<gene>
    <name evidence="7" type="ORF">SK069_10750</name>
</gene>
<evidence type="ECO:0000313" key="7">
    <source>
        <dbReference type="EMBL" id="MDX8152074.1"/>
    </source>
</evidence>
<reference evidence="7 8" key="1">
    <citation type="submission" date="2023-11" db="EMBL/GenBank/DDBJ databases">
        <authorList>
            <person name="Xu M."/>
            <person name="Jiang T."/>
        </authorList>
    </citation>
    <scope>NUCLEOTIDE SEQUENCE [LARGE SCALE GENOMIC DNA]</scope>
    <source>
        <strain evidence="7 8">SD</strain>
    </source>
</reference>